<organism evidence="2 3">
    <name type="scientific">Candidatus Eisenbergiella merdigallinarum</name>
    <dbReference type="NCBI Taxonomy" id="2838552"/>
    <lineage>
        <taxon>Bacteria</taxon>
        <taxon>Bacillati</taxon>
        <taxon>Bacillota</taxon>
        <taxon>Clostridia</taxon>
        <taxon>Lachnospirales</taxon>
        <taxon>Lachnospiraceae</taxon>
        <taxon>Eisenbergiella</taxon>
    </lineage>
</organism>
<evidence type="ECO:0000313" key="2">
    <source>
        <dbReference type="EMBL" id="HJB90342.1"/>
    </source>
</evidence>
<sequence>MKGQILDFSRPCRLSCLPEEDFSDRMETVVEPFLDQIRQPRFLKPSAAAGGAKDGSVSEPGLYCELYPNPDARATIAISYGFSESCQKYRELIYYFHSQGYQVAILDHRGHGKSFREVEDPSVVHVDLFTRYVRDFHRFVEKVVKPASCGKPLLLFGHSMGGCIGALYLEQYPQDFSGAVLSAPMLGLKLGACPPWAARVLCDFQVFAGRGKERLFTQSAFDPEEPFSKSSASSFARFSYYREIRRNTPECRTSCASYDWGREAINAGNFAVRPSQTKKIPVPVLLFQAGQDSLVTPSAQKKFISGVSRGRLVIVPGVRHEIYRASNETLAPYLETIFLFFDEICGG</sequence>
<dbReference type="InterPro" id="IPR029058">
    <property type="entry name" value="AB_hydrolase_fold"/>
</dbReference>
<dbReference type="SUPFAM" id="SSF53474">
    <property type="entry name" value="alpha/beta-Hydrolases"/>
    <property type="match status" value="1"/>
</dbReference>
<dbReference type="InterPro" id="IPR022742">
    <property type="entry name" value="Hydrolase_4"/>
</dbReference>
<feature type="domain" description="Serine aminopeptidase S33" evidence="1">
    <location>
        <begin position="71"/>
        <end position="323"/>
    </location>
</feature>
<dbReference type="PANTHER" id="PTHR11614">
    <property type="entry name" value="PHOSPHOLIPASE-RELATED"/>
    <property type="match status" value="1"/>
</dbReference>
<comment type="caution">
    <text evidence="2">The sequence shown here is derived from an EMBL/GenBank/DDBJ whole genome shotgun (WGS) entry which is preliminary data.</text>
</comment>
<evidence type="ECO:0000313" key="3">
    <source>
        <dbReference type="Proteomes" id="UP000886883"/>
    </source>
</evidence>
<accession>A0A9D2MQB7</accession>
<proteinExistence type="predicted"/>
<reference evidence="2" key="1">
    <citation type="journal article" date="2021" name="PeerJ">
        <title>Extensive microbial diversity within the chicken gut microbiome revealed by metagenomics and culture.</title>
        <authorList>
            <person name="Gilroy R."/>
            <person name="Ravi A."/>
            <person name="Getino M."/>
            <person name="Pursley I."/>
            <person name="Horton D.L."/>
            <person name="Alikhan N.F."/>
            <person name="Baker D."/>
            <person name="Gharbi K."/>
            <person name="Hall N."/>
            <person name="Watson M."/>
            <person name="Adriaenssens E.M."/>
            <person name="Foster-Nyarko E."/>
            <person name="Jarju S."/>
            <person name="Secka A."/>
            <person name="Antonio M."/>
            <person name="Oren A."/>
            <person name="Chaudhuri R.R."/>
            <person name="La Ragione R."/>
            <person name="Hildebrand F."/>
            <person name="Pallen M.J."/>
        </authorList>
    </citation>
    <scope>NUCLEOTIDE SEQUENCE</scope>
    <source>
        <strain evidence="2">USAMLcec3-2134</strain>
    </source>
</reference>
<dbReference type="Gene3D" id="3.40.50.1820">
    <property type="entry name" value="alpha/beta hydrolase"/>
    <property type="match status" value="1"/>
</dbReference>
<dbReference type="Pfam" id="PF12146">
    <property type="entry name" value="Hydrolase_4"/>
    <property type="match status" value="1"/>
</dbReference>
<gene>
    <name evidence="2" type="ORF">H9763_02615</name>
</gene>
<reference evidence="2" key="2">
    <citation type="submission" date="2021-04" db="EMBL/GenBank/DDBJ databases">
        <authorList>
            <person name="Gilroy R."/>
        </authorList>
    </citation>
    <scope>NUCLEOTIDE SEQUENCE</scope>
    <source>
        <strain evidence="2">USAMLcec3-2134</strain>
    </source>
</reference>
<name>A0A9D2MQB7_9FIRM</name>
<dbReference type="EMBL" id="DWXE01000008">
    <property type="protein sequence ID" value="HJB90342.1"/>
    <property type="molecule type" value="Genomic_DNA"/>
</dbReference>
<protein>
    <submittedName>
        <fullName evidence="2">Lysophospholipase</fullName>
    </submittedName>
</protein>
<dbReference type="AlphaFoldDB" id="A0A9D2MQB7"/>
<evidence type="ECO:0000259" key="1">
    <source>
        <dbReference type="Pfam" id="PF12146"/>
    </source>
</evidence>
<dbReference type="InterPro" id="IPR051044">
    <property type="entry name" value="MAG_DAG_Lipase"/>
</dbReference>
<dbReference type="Proteomes" id="UP000886883">
    <property type="component" value="Unassembled WGS sequence"/>
</dbReference>